<dbReference type="Proteomes" id="UP000219338">
    <property type="component" value="Unassembled WGS sequence"/>
</dbReference>
<evidence type="ECO:0000313" key="1">
    <source>
        <dbReference type="EMBL" id="SJL14567.1"/>
    </source>
</evidence>
<dbReference type="EMBL" id="FUEG01000024">
    <property type="protein sequence ID" value="SJL14567.1"/>
    <property type="molecule type" value="Genomic_DNA"/>
</dbReference>
<organism evidence="1 2">
    <name type="scientific">Armillaria ostoyae</name>
    <name type="common">Armillaria root rot fungus</name>
    <dbReference type="NCBI Taxonomy" id="47428"/>
    <lineage>
        <taxon>Eukaryota</taxon>
        <taxon>Fungi</taxon>
        <taxon>Dikarya</taxon>
        <taxon>Basidiomycota</taxon>
        <taxon>Agaricomycotina</taxon>
        <taxon>Agaricomycetes</taxon>
        <taxon>Agaricomycetidae</taxon>
        <taxon>Agaricales</taxon>
        <taxon>Marasmiineae</taxon>
        <taxon>Physalacriaceae</taxon>
        <taxon>Armillaria</taxon>
    </lineage>
</organism>
<keyword evidence="2" id="KW-1185">Reference proteome</keyword>
<accession>A0A284S0Q2</accession>
<proteinExistence type="predicted"/>
<dbReference type="AlphaFoldDB" id="A0A284S0Q2"/>
<protein>
    <submittedName>
        <fullName evidence="1">Uncharacterized protein</fullName>
    </submittedName>
</protein>
<evidence type="ECO:0000313" key="2">
    <source>
        <dbReference type="Proteomes" id="UP000219338"/>
    </source>
</evidence>
<gene>
    <name evidence="1" type="ORF">ARMOST_18030</name>
</gene>
<name>A0A284S0Q2_ARMOS</name>
<reference evidence="2" key="1">
    <citation type="journal article" date="2017" name="Nat. Ecol. Evol.">
        <title>Genome expansion and lineage-specific genetic innovations in the forest pathogenic fungi Armillaria.</title>
        <authorList>
            <person name="Sipos G."/>
            <person name="Prasanna A.N."/>
            <person name="Walter M.C."/>
            <person name="O'Connor E."/>
            <person name="Balint B."/>
            <person name="Krizsan K."/>
            <person name="Kiss B."/>
            <person name="Hess J."/>
            <person name="Varga T."/>
            <person name="Slot J."/>
            <person name="Riley R."/>
            <person name="Boka B."/>
            <person name="Rigling D."/>
            <person name="Barry K."/>
            <person name="Lee J."/>
            <person name="Mihaltcheva S."/>
            <person name="LaButti K."/>
            <person name="Lipzen A."/>
            <person name="Waldron R."/>
            <person name="Moloney N.M."/>
            <person name="Sperisen C."/>
            <person name="Kredics L."/>
            <person name="Vagvoelgyi C."/>
            <person name="Patrignani A."/>
            <person name="Fitzpatrick D."/>
            <person name="Nagy I."/>
            <person name="Doyle S."/>
            <person name="Anderson J.B."/>
            <person name="Grigoriev I.V."/>
            <person name="Gueldener U."/>
            <person name="Muensterkoetter M."/>
            <person name="Nagy L.G."/>
        </authorList>
    </citation>
    <scope>NUCLEOTIDE SEQUENCE [LARGE SCALE GENOMIC DNA]</scope>
    <source>
        <strain evidence="2">C18/9</strain>
    </source>
</reference>
<sequence>MFSEERGIDYRNETLMPHACLYLFNKQLKVYVFVSVTYIKIFEGCAELRRVSKDWPALYGSVTPPCSRDISATALVSLSPRLGSCKTRPQAVLL</sequence>